<dbReference type="GO" id="GO:0005525">
    <property type="term" value="F:GTP binding"/>
    <property type="evidence" value="ECO:0007669"/>
    <property type="project" value="UniProtKB-UniRule"/>
</dbReference>
<evidence type="ECO:0000256" key="1">
    <source>
        <dbReference type="ARBA" id="ARBA00001946"/>
    </source>
</evidence>
<dbReference type="SUPFAM" id="SSF82051">
    <property type="entry name" value="Obg GTP-binding protein N-terminal domain"/>
    <property type="match status" value="1"/>
</dbReference>
<feature type="binding site" evidence="9">
    <location>
        <begin position="165"/>
        <end position="172"/>
    </location>
    <ligand>
        <name>GTP</name>
        <dbReference type="ChEBI" id="CHEBI:37565"/>
    </ligand>
</feature>
<reference evidence="13 14" key="1">
    <citation type="submission" date="2016-10" db="EMBL/GenBank/DDBJ databases">
        <authorList>
            <person name="de Groot N.N."/>
        </authorList>
    </citation>
    <scope>NUCLEOTIDE SEQUENCE [LARGE SCALE GENOMIC DNA]</scope>
    <source>
        <strain evidence="13 14">DSM 18979</strain>
    </source>
</reference>
<dbReference type="InterPro" id="IPR006073">
    <property type="entry name" value="GTP-bd"/>
</dbReference>
<dbReference type="SUPFAM" id="SSF102741">
    <property type="entry name" value="Obg GTP-binding protein C-terminal domain"/>
    <property type="match status" value="1"/>
</dbReference>
<comment type="subunit">
    <text evidence="9">Monomer.</text>
</comment>
<dbReference type="InterPro" id="IPR006169">
    <property type="entry name" value="GTP1_OBG_dom"/>
</dbReference>
<keyword evidence="5 9" id="KW-0547">Nucleotide-binding</keyword>
<comment type="subcellular location">
    <subcellularLocation>
        <location evidence="9">Cytoplasm</location>
    </subcellularLocation>
</comment>
<dbReference type="OrthoDB" id="9807318at2"/>
<keyword evidence="4 9" id="KW-0479">Metal-binding</keyword>
<proteinExistence type="inferred from homology"/>
<feature type="binding site" evidence="9">
    <location>
        <begin position="190"/>
        <end position="194"/>
    </location>
    <ligand>
        <name>GTP</name>
        <dbReference type="ChEBI" id="CHEBI:37565"/>
    </ligand>
</feature>
<evidence type="ECO:0000313" key="13">
    <source>
        <dbReference type="EMBL" id="SES74517.1"/>
    </source>
</evidence>
<evidence type="ECO:0000259" key="11">
    <source>
        <dbReference type="PROSITE" id="PS51881"/>
    </source>
</evidence>
<dbReference type="AlphaFoldDB" id="A0A1H9YZ79"/>
<dbReference type="EMBL" id="FOHU01000001">
    <property type="protein sequence ID" value="SES74517.1"/>
    <property type="molecule type" value="Genomic_DNA"/>
</dbReference>
<feature type="binding site" evidence="9">
    <location>
        <position position="192"/>
    </location>
    <ligand>
        <name>Mg(2+)</name>
        <dbReference type="ChEBI" id="CHEBI:18420"/>
    </ligand>
</feature>
<dbReference type="InterPro" id="IPR014100">
    <property type="entry name" value="GTP-bd_Obg/CgtA"/>
</dbReference>
<dbReference type="Gene3D" id="2.70.210.12">
    <property type="entry name" value="GTP1/OBG domain"/>
    <property type="match status" value="1"/>
</dbReference>
<gene>
    <name evidence="9" type="primary">obg</name>
    <name evidence="13" type="ORF">SAMN05660297_00480</name>
</gene>
<dbReference type="PROSITE" id="PS51883">
    <property type="entry name" value="OBG"/>
    <property type="match status" value="1"/>
</dbReference>
<comment type="function">
    <text evidence="9">An essential GTPase which binds GTP, GDP and possibly (p)ppGpp with moderate affinity, with high nucleotide exchange rates and a fairly low GTP hydrolysis rate. Plays a role in control of the cell cycle, stress response, ribosome biogenesis and in those bacteria that undergo differentiation, in morphogenesis control.</text>
</comment>
<feature type="binding site" evidence="9">
    <location>
        <begin position="282"/>
        <end position="285"/>
    </location>
    <ligand>
        <name>GTP</name>
        <dbReference type="ChEBI" id="CHEBI:37565"/>
    </ligand>
</feature>
<feature type="binding site" evidence="9">
    <location>
        <position position="172"/>
    </location>
    <ligand>
        <name>Mg(2+)</name>
        <dbReference type="ChEBI" id="CHEBI:18420"/>
    </ligand>
</feature>
<dbReference type="Proteomes" id="UP000199568">
    <property type="component" value="Unassembled WGS sequence"/>
</dbReference>
<dbReference type="Gene3D" id="3.40.50.300">
    <property type="entry name" value="P-loop containing nucleotide triphosphate hydrolases"/>
    <property type="match status" value="1"/>
</dbReference>
<dbReference type="PROSITE" id="PS00905">
    <property type="entry name" value="GTP1_OBG"/>
    <property type="match status" value="1"/>
</dbReference>
<dbReference type="PROSITE" id="PS51881">
    <property type="entry name" value="OCT"/>
    <property type="match status" value="1"/>
</dbReference>
<dbReference type="Gene3D" id="3.30.300.350">
    <property type="entry name" value="GTP-binding protein OBG, C-terminal domain"/>
    <property type="match status" value="1"/>
</dbReference>
<evidence type="ECO:0000256" key="4">
    <source>
        <dbReference type="ARBA" id="ARBA00022723"/>
    </source>
</evidence>
<dbReference type="InterPro" id="IPR031167">
    <property type="entry name" value="G_OBG"/>
</dbReference>
<evidence type="ECO:0000256" key="3">
    <source>
        <dbReference type="ARBA" id="ARBA00022490"/>
    </source>
</evidence>
<evidence type="ECO:0000259" key="10">
    <source>
        <dbReference type="PROSITE" id="PS51710"/>
    </source>
</evidence>
<dbReference type="FunFam" id="2.70.210.12:FF:000001">
    <property type="entry name" value="GTPase Obg"/>
    <property type="match status" value="1"/>
</dbReference>
<dbReference type="InterPro" id="IPR036726">
    <property type="entry name" value="GTP1_OBG_dom_sf"/>
</dbReference>
<evidence type="ECO:0000256" key="2">
    <source>
        <dbReference type="ARBA" id="ARBA00007699"/>
    </source>
</evidence>
<dbReference type="InterPro" id="IPR015349">
    <property type="entry name" value="OCT_dom"/>
</dbReference>
<protein>
    <recommendedName>
        <fullName evidence="9">GTPase Obg</fullName>
        <ecNumber evidence="9">3.6.5.-</ecNumber>
    </recommendedName>
    <alternativeName>
        <fullName evidence="9">GTP-binding protein Obg</fullName>
    </alternativeName>
</protein>
<dbReference type="PANTHER" id="PTHR11702:SF31">
    <property type="entry name" value="MITOCHONDRIAL RIBOSOME-ASSOCIATED GTPASE 2"/>
    <property type="match status" value="1"/>
</dbReference>
<evidence type="ECO:0000259" key="12">
    <source>
        <dbReference type="PROSITE" id="PS51883"/>
    </source>
</evidence>
<dbReference type="NCBIfam" id="NF008954">
    <property type="entry name" value="PRK12296.1"/>
    <property type="match status" value="1"/>
</dbReference>
<dbReference type="Pfam" id="PF09269">
    <property type="entry name" value="DUF1967"/>
    <property type="match status" value="1"/>
</dbReference>
<dbReference type="InterPro" id="IPR036346">
    <property type="entry name" value="GTP-bd_prot_GTP1/OBG_C_sf"/>
</dbReference>
<accession>A0A1H9YZ79</accession>
<dbReference type="RefSeq" id="WP_090438699.1">
    <property type="nucleotide sequence ID" value="NZ_FOHU01000001.1"/>
</dbReference>
<keyword evidence="3 9" id="KW-0963">Cytoplasm</keyword>
<keyword evidence="14" id="KW-1185">Reference proteome</keyword>
<evidence type="ECO:0000256" key="5">
    <source>
        <dbReference type="ARBA" id="ARBA00022741"/>
    </source>
</evidence>
<dbReference type="Pfam" id="PF01926">
    <property type="entry name" value="MMR_HSR1"/>
    <property type="match status" value="1"/>
</dbReference>
<dbReference type="CDD" id="cd01898">
    <property type="entry name" value="Obg"/>
    <property type="match status" value="1"/>
</dbReference>
<organism evidence="13 14">
    <name type="scientific">Natronincola peptidivorans</name>
    <dbReference type="NCBI Taxonomy" id="426128"/>
    <lineage>
        <taxon>Bacteria</taxon>
        <taxon>Bacillati</taxon>
        <taxon>Bacillota</taxon>
        <taxon>Clostridia</taxon>
        <taxon>Peptostreptococcales</taxon>
        <taxon>Natronincolaceae</taxon>
        <taxon>Natronincola</taxon>
    </lineage>
</organism>
<dbReference type="PROSITE" id="PS51710">
    <property type="entry name" value="G_OBG"/>
    <property type="match status" value="1"/>
</dbReference>
<evidence type="ECO:0000256" key="6">
    <source>
        <dbReference type="ARBA" id="ARBA00022801"/>
    </source>
</evidence>
<feature type="domain" description="OCT" evidence="11">
    <location>
        <begin position="350"/>
        <end position="427"/>
    </location>
</feature>
<keyword evidence="8 9" id="KW-0342">GTP-binding</keyword>
<feature type="domain" description="Obg" evidence="12">
    <location>
        <begin position="1"/>
        <end position="158"/>
    </location>
</feature>
<dbReference type="Pfam" id="PF01018">
    <property type="entry name" value="GTP1_OBG"/>
    <property type="match status" value="1"/>
</dbReference>
<dbReference type="SUPFAM" id="SSF52540">
    <property type="entry name" value="P-loop containing nucleoside triphosphate hydrolases"/>
    <property type="match status" value="1"/>
</dbReference>
<dbReference type="NCBIfam" id="NF008955">
    <property type="entry name" value="PRK12297.1"/>
    <property type="match status" value="1"/>
</dbReference>
<evidence type="ECO:0000256" key="9">
    <source>
        <dbReference type="HAMAP-Rule" id="MF_01454"/>
    </source>
</evidence>
<dbReference type="HAMAP" id="MF_01454">
    <property type="entry name" value="GTPase_Obg"/>
    <property type="match status" value="1"/>
</dbReference>
<dbReference type="GO" id="GO:0042254">
    <property type="term" value="P:ribosome biogenesis"/>
    <property type="evidence" value="ECO:0007669"/>
    <property type="project" value="UniProtKB-UniRule"/>
</dbReference>
<dbReference type="GO" id="GO:0000287">
    <property type="term" value="F:magnesium ion binding"/>
    <property type="evidence" value="ECO:0007669"/>
    <property type="project" value="InterPro"/>
</dbReference>
<name>A0A1H9YZ79_9FIRM</name>
<dbReference type="InterPro" id="IPR027417">
    <property type="entry name" value="P-loop_NTPase"/>
</dbReference>
<dbReference type="PIRSF" id="PIRSF002401">
    <property type="entry name" value="GTP_bd_Obg/CgtA"/>
    <property type="match status" value="1"/>
</dbReference>
<dbReference type="PRINTS" id="PR00326">
    <property type="entry name" value="GTP1OBG"/>
</dbReference>
<feature type="binding site" evidence="9">
    <location>
        <begin position="212"/>
        <end position="215"/>
    </location>
    <ligand>
        <name>GTP</name>
        <dbReference type="ChEBI" id="CHEBI:37565"/>
    </ligand>
</feature>
<dbReference type="PANTHER" id="PTHR11702">
    <property type="entry name" value="DEVELOPMENTALLY REGULATED GTP-BINDING PROTEIN-RELATED"/>
    <property type="match status" value="1"/>
</dbReference>
<keyword evidence="6 9" id="KW-0378">Hydrolase</keyword>
<dbReference type="InterPro" id="IPR006074">
    <property type="entry name" value="GTP1-OBG_CS"/>
</dbReference>
<comment type="cofactor">
    <cofactor evidence="1 9">
        <name>Mg(2+)</name>
        <dbReference type="ChEBI" id="CHEBI:18420"/>
    </cofactor>
</comment>
<dbReference type="STRING" id="426128.SAMN05660297_00480"/>
<comment type="similarity">
    <text evidence="2 9">Belongs to the TRAFAC class OBG-HflX-like GTPase superfamily. OBG GTPase family.</text>
</comment>
<dbReference type="EC" id="3.6.5.-" evidence="9"/>
<evidence type="ECO:0000313" key="14">
    <source>
        <dbReference type="Proteomes" id="UP000199568"/>
    </source>
</evidence>
<dbReference type="GO" id="GO:0003924">
    <property type="term" value="F:GTPase activity"/>
    <property type="evidence" value="ECO:0007669"/>
    <property type="project" value="UniProtKB-UniRule"/>
</dbReference>
<sequence>MFVDKAKIHLKAGKGGDGAVAFRKEIYVPAGGPSGGDGGKGGDIIFEVDEGMRTLMDFRYKKSYTASHGEDGKKKNMYGKDAEDLVLKVPPGTIIREEKSGKIIADLIKAGDRKIVARGGKGGKGNVHFKTSTRQAPRFAIAGEFGDELSIILELKMIADVGLIGFPNVGKSTILSIVTSANPKIADYHFTTLTPNLGVVKTKYGDSFVLADIPGLIEGAHEGTGLGHEFLRHVERTKLLIHVIDVAALEGRSPLEDFTKINDELKLYSPKLADKPQIIAANKTDIPESLEKFEVLKEKIIEMGMEIFAVSAATNNGLEELFTYVSKKLKEVEENYHEEDIEVEEKLYKYQNEEKNQFTVGKENDIFIIEGKFIERLIHSTNLDNMDSLSYFQKVLKKRGIIDELKALGIKDGDIVKIDDVEFEYYD</sequence>
<feature type="domain" description="OBG-type G" evidence="10">
    <location>
        <begin position="159"/>
        <end position="330"/>
    </location>
</feature>
<evidence type="ECO:0000256" key="8">
    <source>
        <dbReference type="ARBA" id="ARBA00023134"/>
    </source>
</evidence>
<dbReference type="InterPro" id="IPR045086">
    <property type="entry name" value="OBG_GTPase"/>
</dbReference>
<keyword evidence="7 9" id="KW-0460">Magnesium</keyword>
<dbReference type="NCBIfam" id="TIGR02729">
    <property type="entry name" value="Obg_CgtA"/>
    <property type="match status" value="1"/>
</dbReference>
<dbReference type="NCBIfam" id="NF008956">
    <property type="entry name" value="PRK12299.1"/>
    <property type="match status" value="1"/>
</dbReference>
<dbReference type="NCBIfam" id="TIGR03595">
    <property type="entry name" value="Obg_CgtA_exten"/>
    <property type="match status" value="1"/>
</dbReference>
<dbReference type="GO" id="GO:0005737">
    <property type="term" value="C:cytoplasm"/>
    <property type="evidence" value="ECO:0007669"/>
    <property type="project" value="UniProtKB-SubCell"/>
</dbReference>
<evidence type="ECO:0000256" key="7">
    <source>
        <dbReference type="ARBA" id="ARBA00022842"/>
    </source>
</evidence>
<feature type="binding site" evidence="9">
    <location>
        <begin position="311"/>
        <end position="313"/>
    </location>
    <ligand>
        <name>GTP</name>
        <dbReference type="ChEBI" id="CHEBI:37565"/>
    </ligand>
</feature>